<dbReference type="InterPro" id="IPR005532">
    <property type="entry name" value="SUMF_dom"/>
</dbReference>
<dbReference type="AlphaFoldDB" id="A0A975IZX5"/>
<dbReference type="Gene3D" id="3.90.1580.10">
    <property type="entry name" value="paralog of FGE (formylglycine-generating enzyme)"/>
    <property type="match status" value="1"/>
</dbReference>
<dbReference type="GO" id="GO:0120147">
    <property type="term" value="F:formylglycine-generating oxidase activity"/>
    <property type="evidence" value="ECO:0007669"/>
    <property type="project" value="TreeGrafter"/>
</dbReference>
<protein>
    <submittedName>
        <fullName evidence="3">Formylglycine-generating enzyme family protein</fullName>
    </submittedName>
</protein>
<dbReference type="RefSeq" id="WP_211630795.1">
    <property type="nucleotide sequence ID" value="NZ_CP073100.1"/>
</dbReference>
<evidence type="ECO:0000313" key="3">
    <source>
        <dbReference type="EMBL" id="QUE50655.1"/>
    </source>
</evidence>
<evidence type="ECO:0000313" key="4">
    <source>
        <dbReference type="Proteomes" id="UP000676169"/>
    </source>
</evidence>
<name>A0A975IZX5_9BACT</name>
<dbReference type="EMBL" id="CP073100">
    <property type="protein sequence ID" value="QUE50655.1"/>
    <property type="molecule type" value="Genomic_DNA"/>
</dbReference>
<accession>A0A975IZX5</accession>
<proteinExistence type="predicted"/>
<dbReference type="SUPFAM" id="SSF56436">
    <property type="entry name" value="C-type lectin-like"/>
    <property type="match status" value="1"/>
</dbReference>
<feature type="domain" description="Sulfatase-modifying factor enzyme-like" evidence="2">
    <location>
        <begin position="66"/>
        <end position="323"/>
    </location>
</feature>
<sequence>MHSRLLSVLPLLIAAARADDAKLPHPELLPTTRKIHELVAKETAPAADAMKPFSEKVPKAADATFDLVAVPGGEFTIGSPAGEAKRGEDEGPQKKLKIEPFWMGKLEVTWDLYQPFMDNQKARNKDGTLNRDNNLTTSEPPEQKDGESLVDVVTQPTPPHLPMHFGMGEGYSKQYPAVGVTAHAASKFCEWLSAQTGHFYRLPTEAEWEYACRAGTTTAYNFGDDPAKLDDFGWSVANSEYQYQKVGAKKPNAWGLYDMHGNVAELCLDQYLPDAYTKAADGATNPWVPVTKRYPTVYRGGSWNDDPDKLRSAARGKTEPALKMIDPQVPKSVWYFTNASWLGFRVIRPLKTPSVEEMHRYWNMDGDSE</sequence>
<dbReference type="Pfam" id="PF03781">
    <property type="entry name" value="FGE-sulfatase"/>
    <property type="match status" value="1"/>
</dbReference>
<dbReference type="PANTHER" id="PTHR23150:SF19">
    <property type="entry name" value="FORMYLGLYCINE-GENERATING ENZYME"/>
    <property type="match status" value="1"/>
</dbReference>
<evidence type="ECO:0000256" key="1">
    <source>
        <dbReference type="SAM" id="MobiDB-lite"/>
    </source>
</evidence>
<evidence type="ECO:0000259" key="2">
    <source>
        <dbReference type="Pfam" id="PF03781"/>
    </source>
</evidence>
<gene>
    <name evidence="3" type="ORF">KBB96_17570</name>
</gene>
<organism evidence="3 4">
    <name type="scientific">Luteolibacter ambystomatis</name>
    <dbReference type="NCBI Taxonomy" id="2824561"/>
    <lineage>
        <taxon>Bacteria</taxon>
        <taxon>Pseudomonadati</taxon>
        <taxon>Verrucomicrobiota</taxon>
        <taxon>Verrucomicrobiia</taxon>
        <taxon>Verrucomicrobiales</taxon>
        <taxon>Verrucomicrobiaceae</taxon>
        <taxon>Luteolibacter</taxon>
    </lineage>
</organism>
<dbReference type="Proteomes" id="UP000676169">
    <property type="component" value="Chromosome"/>
</dbReference>
<dbReference type="KEGG" id="lamb:KBB96_17570"/>
<feature type="compositionally biased region" description="Polar residues" evidence="1">
    <location>
        <begin position="130"/>
        <end position="140"/>
    </location>
</feature>
<reference evidence="3" key="1">
    <citation type="submission" date="2021-04" db="EMBL/GenBank/DDBJ databases">
        <title>Luteolibacter sp. 32A isolated from the skin of an Anderson's salamander (Ambystoma andersonii).</title>
        <authorList>
            <person name="Spergser J."/>
            <person name="Busse H.-J."/>
        </authorList>
    </citation>
    <scope>NUCLEOTIDE SEQUENCE</scope>
    <source>
        <strain evidence="3">32A</strain>
    </source>
</reference>
<dbReference type="PANTHER" id="PTHR23150">
    <property type="entry name" value="SULFATASE MODIFYING FACTOR 1, 2"/>
    <property type="match status" value="1"/>
</dbReference>
<dbReference type="InterPro" id="IPR042095">
    <property type="entry name" value="SUMF_sf"/>
</dbReference>
<keyword evidence="4" id="KW-1185">Reference proteome</keyword>
<dbReference type="InterPro" id="IPR051043">
    <property type="entry name" value="Sulfatase_Mod_Factor_Kinase"/>
</dbReference>
<feature type="region of interest" description="Disordered" evidence="1">
    <location>
        <begin position="122"/>
        <end position="148"/>
    </location>
</feature>
<dbReference type="InterPro" id="IPR016187">
    <property type="entry name" value="CTDL_fold"/>
</dbReference>